<evidence type="ECO:0000313" key="2">
    <source>
        <dbReference type="EMBL" id="ANB62088.1"/>
    </source>
</evidence>
<keyword evidence="2" id="KW-0614">Plasmid</keyword>
<dbReference type="EMBL" id="CP015439">
    <property type="protein sequence ID" value="ANB62088.1"/>
    <property type="molecule type" value="Genomic_DNA"/>
</dbReference>
<feature type="domain" description="HTH cro/C1-type" evidence="1">
    <location>
        <begin position="8"/>
        <end position="61"/>
    </location>
</feature>
<protein>
    <submittedName>
        <fullName evidence="2">Helix-turn-helix family protein</fullName>
    </submittedName>
</protein>
<dbReference type="Gene3D" id="1.10.260.40">
    <property type="entry name" value="lambda repressor-like DNA-binding domains"/>
    <property type="match status" value="1"/>
</dbReference>
<dbReference type="OrthoDB" id="9812495at2"/>
<dbReference type="RefSeq" id="WP_066327908.1">
    <property type="nucleotide sequence ID" value="NZ_CP015439.1"/>
</dbReference>
<dbReference type="GO" id="GO:0003677">
    <property type="term" value="F:DNA binding"/>
    <property type="evidence" value="ECO:0007669"/>
    <property type="project" value="InterPro"/>
</dbReference>
<proteinExistence type="predicted"/>
<dbReference type="SMART" id="SM00530">
    <property type="entry name" value="HTH_XRE"/>
    <property type="match status" value="1"/>
</dbReference>
<reference evidence="2 3" key="1">
    <citation type="journal article" date="2006" name="Syst. Appl. Microbiol.">
        <title>Anoxybacillus amylolyticus sp. nov., a thermophilic amylase producing bacterium isolated from Mount Rittmann (Antarctica).</title>
        <authorList>
            <person name="Poli A."/>
            <person name="Esposito E."/>
            <person name="Lama L."/>
            <person name="Orlando P."/>
            <person name="Nicolaus G."/>
            <person name="de Appolonia F."/>
            <person name="Gambacorta A."/>
            <person name="Nicolaus B."/>
        </authorList>
    </citation>
    <scope>NUCLEOTIDE SEQUENCE [LARGE SCALE GENOMIC DNA]</scope>
    <source>
        <strain evidence="2 3">DSM 15939</strain>
        <plasmid evidence="3">Plasmid pdsm15939_1</plasmid>
    </source>
</reference>
<dbReference type="PATRIC" id="fig|294699.3.peg.3312"/>
<dbReference type="Proteomes" id="UP000076865">
    <property type="component" value="Plasmid pDSM15939_1"/>
</dbReference>
<dbReference type="AlphaFoldDB" id="A0A160F682"/>
<geneLocation type="plasmid" evidence="3">
    <name>pdsm15939_1</name>
</geneLocation>
<keyword evidence="3" id="KW-1185">Reference proteome</keyword>
<sequence>MNLHLSPKALRVNKGMTQKEVAEYLNLSLTQYKRRENGETRWYADELYRLAKLYNVNISVFFPEKVS</sequence>
<name>A0A160F682_9BACL</name>
<evidence type="ECO:0000313" key="3">
    <source>
        <dbReference type="Proteomes" id="UP000076865"/>
    </source>
</evidence>
<dbReference type="Pfam" id="PF01381">
    <property type="entry name" value="HTH_3"/>
    <property type="match status" value="1"/>
</dbReference>
<evidence type="ECO:0000259" key="1">
    <source>
        <dbReference type="PROSITE" id="PS50943"/>
    </source>
</evidence>
<dbReference type="SUPFAM" id="SSF47413">
    <property type="entry name" value="lambda repressor-like DNA-binding domains"/>
    <property type="match status" value="1"/>
</dbReference>
<dbReference type="PROSITE" id="PS50943">
    <property type="entry name" value="HTH_CROC1"/>
    <property type="match status" value="1"/>
</dbReference>
<dbReference type="CDD" id="cd00093">
    <property type="entry name" value="HTH_XRE"/>
    <property type="match status" value="1"/>
</dbReference>
<dbReference type="KEGG" id="aamy:GFC30_3206"/>
<dbReference type="InterPro" id="IPR001387">
    <property type="entry name" value="Cro/C1-type_HTH"/>
</dbReference>
<accession>A0A160F682</accession>
<organism evidence="2 3">
    <name type="scientific">Anoxybacteroides amylolyticum</name>
    <dbReference type="NCBI Taxonomy" id="294699"/>
    <lineage>
        <taxon>Bacteria</taxon>
        <taxon>Bacillati</taxon>
        <taxon>Bacillota</taxon>
        <taxon>Bacilli</taxon>
        <taxon>Bacillales</taxon>
        <taxon>Anoxybacillaceae</taxon>
        <taxon>Anoxybacteroides</taxon>
    </lineage>
</organism>
<dbReference type="InterPro" id="IPR010982">
    <property type="entry name" value="Lambda_DNA-bd_dom_sf"/>
</dbReference>
<gene>
    <name evidence="2" type="ORF">GFC30_3206</name>
</gene>